<dbReference type="PANTHER" id="PTHR11404">
    <property type="entry name" value="SUPEROXIDE DISMUTASE 2"/>
    <property type="match status" value="1"/>
</dbReference>
<name>A0AAD2G812_9STRA</name>
<dbReference type="Proteomes" id="UP001295423">
    <property type="component" value="Unassembled WGS sequence"/>
</dbReference>
<dbReference type="SUPFAM" id="SSF46609">
    <property type="entry name" value="Fe,Mn superoxide dismutase (SOD), N-terminal domain"/>
    <property type="match status" value="1"/>
</dbReference>
<protein>
    <recommendedName>
        <fullName evidence="8">Superoxide dismutase</fullName>
        <ecNumber evidence="8">1.15.1.1</ecNumber>
    </recommendedName>
</protein>
<dbReference type="EC" id="1.15.1.1" evidence="8"/>
<comment type="similarity">
    <text evidence="2 8">Belongs to the iron/manganese superoxide dismutase family.</text>
</comment>
<evidence type="ECO:0000256" key="3">
    <source>
        <dbReference type="ARBA" id="ARBA00022723"/>
    </source>
</evidence>
<dbReference type="InterPro" id="IPR019831">
    <property type="entry name" value="Mn/Fe_SOD_N"/>
</dbReference>
<feature type="binding site" evidence="7">
    <location>
        <position position="203"/>
    </location>
    <ligand>
        <name>Mn(2+)</name>
        <dbReference type="ChEBI" id="CHEBI:29035"/>
    </ligand>
</feature>
<evidence type="ECO:0000256" key="1">
    <source>
        <dbReference type="ARBA" id="ARBA00001962"/>
    </source>
</evidence>
<dbReference type="InterPro" id="IPR001189">
    <property type="entry name" value="Mn/Fe_SOD"/>
</dbReference>
<organism evidence="11 12">
    <name type="scientific">Cylindrotheca closterium</name>
    <dbReference type="NCBI Taxonomy" id="2856"/>
    <lineage>
        <taxon>Eukaryota</taxon>
        <taxon>Sar</taxon>
        <taxon>Stramenopiles</taxon>
        <taxon>Ochrophyta</taxon>
        <taxon>Bacillariophyta</taxon>
        <taxon>Bacillariophyceae</taxon>
        <taxon>Bacillariophycidae</taxon>
        <taxon>Bacillariales</taxon>
        <taxon>Bacillariaceae</taxon>
        <taxon>Cylindrotheca</taxon>
    </lineage>
</organism>
<evidence type="ECO:0000259" key="9">
    <source>
        <dbReference type="Pfam" id="PF00081"/>
    </source>
</evidence>
<dbReference type="PRINTS" id="PR01703">
    <property type="entry name" value="MNSODISMTASE"/>
</dbReference>
<accession>A0AAD2G812</accession>
<evidence type="ECO:0000256" key="8">
    <source>
        <dbReference type="RuleBase" id="RU000414"/>
    </source>
</evidence>
<comment type="caution">
    <text evidence="11">The sequence shown here is derived from an EMBL/GenBank/DDBJ whole genome shotgun (WGS) entry which is preliminary data.</text>
</comment>
<dbReference type="Pfam" id="PF02777">
    <property type="entry name" value="Sod_Fe_C"/>
    <property type="match status" value="1"/>
</dbReference>
<dbReference type="PROSITE" id="PS00088">
    <property type="entry name" value="SOD_MN"/>
    <property type="match status" value="1"/>
</dbReference>
<evidence type="ECO:0000256" key="5">
    <source>
        <dbReference type="ARBA" id="ARBA00023004"/>
    </source>
</evidence>
<dbReference type="Gene3D" id="1.10.287.990">
    <property type="entry name" value="Fe,Mn superoxide dismutase (SOD) domain"/>
    <property type="match status" value="1"/>
</dbReference>
<keyword evidence="3 7" id="KW-0479">Metal-binding</keyword>
<evidence type="ECO:0000313" key="12">
    <source>
        <dbReference type="Proteomes" id="UP001295423"/>
    </source>
</evidence>
<dbReference type="InterPro" id="IPR036314">
    <property type="entry name" value="SOD_C_sf"/>
</dbReference>
<dbReference type="InterPro" id="IPR050265">
    <property type="entry name" value="Fe/Mn_Superoxide_Dismutase"/>
</dbReference>
<feature type="binding site" evidence="7">
    <location>
        <position position="199"/>
    </location>
    <ligand>
        <name>Mn(2+)</name>
        <dbReference type="ChEBI" id="CHEBI:29035"/>
    </ligand>
</feature>
<dbReference type="FunFam" id="3.55.40.20:FF:000004">
    <property type="entry name" value="Superoxide dismutase [Fe]"/>
    <property type="match status" value="1"/>
</dbReference>
<evidence type="ECO:0000256" key="4">
    <source>
        <dbReference type="ARBA" id="ARBA00023002"/>
    </source>
</evidence>
<gene>
    <name evidence="11" type="ORF">CYCCA115_LOCUS21571</name>
</gene>
<dbReference type="InterPro" id="IPR019832">
    <property type="entry name" value="Mn/Fe_SOD_C"/>
</dbReference>
<comment type="function">
    <text evidence="8">Destroys radicals which are normally produced within the cells and which are toxic to biological systems.</text>
</comment>
<dbReference type="PANTHER" id="PTHR11404:SF6">
    <property type="entry name" value="SUPEROXIDE DISMUTASE [MN], MITOCHONDRIAL"/>
    <property type="match status" value="1"/>
</dbReference>
<dbReference type="AlphaFoldDB" id="A0AAD2G812"/>
<feature type="domain" description="Manganese/iron superoxide dismutase N-terminal" evidence="9">
    <location>
        <begin position="42"/>
        <end position="122"/>
    </location>
</feature>
<feature type="binding site" evidence="7">
    <location>
        <position position="66"/>
    </location>
    <ligand>
        <name>Mn(2+)</name>
        <dbReference type="ChEBI" id="CHEBI:29035"/>
    </ligand>
</feature>
<comment type="cofactor">
    <cofactor evidence="1">
        <name>Fe cation</name>
        <dbReference type="ChEBI" id="CHEBI:24875"/>
    </cofactor>
</comment>
<evidence type="ECO:0000256" key="7">
    <source>
        <dbReference type="PIRSR" id="PIRSR000349-1"/>
    </source>
</evidence>
<feature type="domain" description="Manganese/iron superoxide dismutase C-terminal" evidence="10">
    <location>
        <begin position="130"/>
        <end position="232"/>
    </location>
</feature>
<comment type="catalytic activity">
    <reaction evidence="6 8">
        <text>2 superoxide + 2 H(+) = H2O2 + O2</text>
        <dbReference type="Rhea" id="RHEA:20696"/>
        <dbReference type="ChEBI" id="CHEBI:15378"/>
        <dbReference type="ChEBI" id="CHEBI:15379"/>
        <dbReference type="ChEBI" id="CHEBI:16240"/>
        <dbReference type="ChEBI" id="CHEBI:18421"/>
        <dbReference type="EC" id="1.15.1.1"/>
    </reaction>
</comment>
<evidence type="ECO:0000313" key="11">
    <source>
        <dbReference type="EMBL" id="CAJ1965987.1"/>
    </source>
</evidence>
<sequence>MSGKIIIENGLKAAVNVGSSKLPNEVLKNSSALLSSLAAKPHVLPDLSYDYNALEPVISAETMTIHHSKHHNTYVTNLNNTIEKIDSAMVAGDVSGTIALQGALKFNGGGHINHTLFWENLSPDSTYDENGALAGAINEQFGSVENMKAALGASAIAVQGSGWGWLGYNPNTGSVEIATLPNQDPLEATTGLKPLLGIDVWEHAYYVDYRNLRPKYVEAIWDIIDWKTVEDRFVAAKK</sequence>
<dbReference type="GO" id="GO:0004784">
    <property type="term" value="F:superoxide dismutase activity"/>
    <property type="evidence" value="ECO:0007669"/>
    <property type="project" value="UniProtKB-EC"/>
</dbReference>
<keyword evidence="4 8" id="KW-0560">Oxidoreductase</keyword>
<evidence type="ECO:0000256" key="6">
    <source>
        <dbReference type="ARBA" id="ARBA00049204"/>
    </source>
</evidence>
<dbReference type="PIRSF" id="PIRSF000349">
    <property type="entry name" value="SODismutase"/>
    <property type="match status" value="1"/>
</dbReference>
<dbReference type="GO" id="GO:0030145">
    <property type="term" value="F:manganese ion binding"/>
    <property type="evidence" value="ECO:0007669"/>
    <property type="project" value="TreeGrafter"/>
</dbReference>
<dbReference type="GO" id="GO:0005739">
    <property type="term" value="C:mitochondrion"/>
    <property type="evidence" value="ECO:0007669"/>
    <property type="project" value="TreeGrafter"/>
</dbReference>
<dbReference type="FunFam" id="1.10.287.990:FF:000001">
    <property type="entry name" value="Superoxide dismutase"/>
    <property type="match status" value="1"/>
</dbReference>
<dbReference type="Pfam" id="PF00081">
    <property type="entry name" value="Sod_Fe_N"/>
    <property type="match status" value="1"/>
</dbReference>
<keyword evidence="12" id="KW-1185">Reference proteome</keyword>
<evidence type="ECO:0000259" key="10">
    <source>
        <dbReference type="Pfam" id="PF02777"/>
    </source>
</evidence>
<dbReference type="EMBL" id="CAKOGP040002245">
    <property type="protein sequence ID" value="CAJ1965987.1"/>
    <property type="molecule type" value="Genomic_DNA"/>
</dbReference>
<feature type="binding site" evidence="7">
    <location>
        <position position="114"/>
    </location>
    <ligand>
        <name>Mn(2+)</name>
        <dbReference type="ChEBI" id="CHEBI:29035"/>
    </ligand>
</feature>
<dbReference type="InterPro" id="IPR019833">
    <property type="entry name" value="Mn/Fe_SOD_BS"/>
</dbReference>
<dbReference type="Gene3D" id="3.55.40.20">
    <property type="entry name" value="Iron/manganese superoxide dismutase, C-terminal domain"/>
    <property type="match status" value="1"/>
</dbReference>
<dbReference type="SUPFAM" id="SSF54719">
    <property type="entry name" value="Fe,Mn superoxide dismutase (SOD), C-terminal domain"/>
    <property type="match status" value="1"/>
</dbReference>
<dbReference type="InterPro" id="IPR036324">
    <property type="entry name" value="Mn/Fe_SOD_N_sf"/>
</dbReference>
<evidence type="ECO:0000256" key="2">
    <source>
        <dbReference type="ARBA" id="ARBA00008714"/>
    </source>
</evidence>
<reference evidence="11" key="1">
    <citation type="submission" date="2023-08" db="EMBL/GenBank/DDBJ databases">
        <authorList>
            <person name="Audoor S."/>
            <person name="Bilcke G."/>
        </authorList>
    </citation>
    <scope>NUCLEOTIDE SEQUENCE</scope>
</reference>
<keyword evidence="5" id="KW-0408">Iron</keyword>
<proteinExistence type="inferred from homology"/>